<comment type="caution">
    <text evidence="2">The sequence shown here is derived from an EMBL/GenBank/DDBJ whole genome shotgun (WGS) entry which is preliminary data.</text>
</comment>
<dbReference type="AlphaFoldDB" id="A0A9W8C3M1"/>
<dbReference type="Proteomes" id="UP001059041">
    <property type="component" value="Linkage Group LG8"/>
</dbReference>
<sequence>MDVGCCTFWEATAYLSLLIERECFVLLPSSLQEIEKSADIIVQDPLTEERGGWREGGRARRTEGGRESEEDGGREGE</sequence>
<accession>A0A9W8C3M1</accession>
<keyword evidence="3" id="KW-1185">Reference proteome</keyword>
<feature type="region of interest" description="Disordered" evidence="1">
    <location>
        <begin position="45"/>
        <end position="77"/>
    </location>
</feature>
<evidence type="ECO:0000313" key="2">
    <source>
        <dbReference type="EMBL" id="KAI7806488.1"/>
    </source>
</evidence>
<protein>
    <submittedName>
        <fullName evidence="2">Uncharacterized protein</fullName>
    </submittedName>
</protein>
<feature type="compositionally biased region" description="Basic and acidic residues" evidence="1">
    <location>
        <begin position="47"/>
        <end position="77"/>
    </location>
</feature>
<name>A0A9W8C3M1_TRIRA</name>
<organism evidence="2 3">
    <name type="scientific">Triplophysa rosa</name>
    <name type="common">Cave loach</name>
    <dbReference type="NCBI Taxonomy" id="992332"/>
    <lineage>
        <taxon>Eukaryota</taxon>
        <taxon>Metazoa</taxon>
        <taxon>Chordata</taxon>
        <taxon>Craniata</taxon>
        <taxon>Vertebrata</taxon>
        <taxon>Euteleostomi</taxon>
        <taxon>Actinopterygii</taxon>
        <taxon>Neopterygii</taxon>
        <taxon>Teleostei</taxon>
        <taxon>Ostariophysi</taxon>
        <taxon>Cypriniformes</taxon>
        <taxon>Nemacheilidae</taxon>
        <taxon>Triplophysa</taxon>
    </lineage>
</organism>
<reference evidence="2" key="1">
    <citation type="submission" date="2021-02" db="EMBL/GenBank/DDBJ databases">
        <title>Comparative genomics reveals that relaxation of natural selection precedes convergent phenotypic evolution of cavefish.</title>
        <authorList>
            <person name="Peng Z."/>
        </authorList>
    </citation>
    <scope>NUCLEOTIDE SEQUENCE</scope>
    <source>
        <tissue evidence="2">Muscle</tissue>
    </source>
</reference>
<proteinExistence type="predicted"/>
<evidence type="ECO:0000256" key="1">
    <source>
        <dbReference type="SAM" id="MobiDB-lite"/>
    </source>
</evidence>
<dbReference type="EMBL" id="JAFHDT010000008">
    <property type="protein sequence ID" value="KAI7806488.1"/>
    <property type="molecule type" value="Genomic_DNA"/>
</dbReference>
<evidence type="ECO:0000313" key="3">
    <source>
        <dbReference type="Proteomes" id="UP001059041"/>
    </source>
</evidence>
<gene>
    <name evidence="2" type="ORF">IRJ41_006910</name>
</gene>